<feature type="region of interest" description="Disordered" evidence="1">
    <location>
        <begin position="299"/>
        <end position="326"/>
    </location>
</feature>
<evidence type="ECO:0000256" key="2">
    <source>
        <dbReference type="SAM" id="SignalP"/>
    </source>
</evidence>
<evidence type="ECO:0000313" key="4">
    <source>
        <dbReference type="Proteomes" id="UP000326924"/>
    </source>
</evidence>
<feature type="compositionally biased region" description="Basic and acidic residues" evidence="1">
    <location>
        <begin position="310"/>
        <end position="326"/>
    </location>
</feature>
<dbReference type="EMBL" id="VXIS01000125">
    <property type="protein sequence ID" value="KAA8902920.1"/>
    <property type="molecule type" value="Genomic_DNA"/>
</dbReference>
<dbReference type="AlphaFoldDB" id="A0A5J5ETS8"/>
<sequence length="542" mass="58492">MKTSFSTLLALALAATALAAPVSDRQGAQAERRQLPATVPEAQIAGVDTSNPSGVVTDKIPKLGSRDLEDELKPTLRPYKRADGMPEGKPKADSEGKPEVPQPQKIPILGGLLGKRVEDKPQVPDVPEFPTVKSLEKNVLPRPKPEHPKRQVDDNEIPDAPSLPVVGKVSGESLGLVPEKKKADKPKRQLLPMAGQSHNMKRQLGLEGLSGSLLPKPQKNDDEAAKAKAKEDAAKMRADADKKLGMEPPKTNKAGPVEAPPKELDELLARGQPTVSDGPVFSHDGDAIAAPIIGNFRRTHDGIRVPGMPKKTEETEKEKKDGHLQTFPVDKRQMDGLNAGNLIDEVDIAKNIHGKGPIHQKRQMDGLNAGNLIDEVDIAKNIHGKGPIHQKRQMDGLNAGNLIDEVDIAKNIHGKGPIHQKRQMDGINAGNLIDDIDIAKNIGGKGPIHQKRQFNGLNAGNSFDEVDIAKNINGKGPIHQKRDDREVVEAMKACGTNVDCTAKVATEANHPELVNRLIGCKQEQKCIDAQLNPDTLKQSSGM</sequence>
<feature type="region of interest" description="Disordered" evidence="1">
    <location>
        <begin position="46"/>
        <end position="259"/>
    </location>
</feature>
<proteinExistence type="predicted"/>
<evidence type="ECO:0000313" key="3">
    <source>
        <dbReference type="EMBL" id="KAA8902920.1"/>
    </source>
</evidence>
<evidence type="ECO:0000256" key="1">
    <source>
        <dbReference type="SAM" id="MobiDB-lite"/>
    </source>
</evidence>
<feature type="compositionally biased region" description="Basic and acidic residues" evidence="1">
    <location>
        <begin position="218"/>
        <end position="245"/>
    </location>
</feature>
<feature type="signal peptide" evidence="2">
    <location>
        <begin position="1"/>
        <end position="19"/>
    </location>
</feature>
<feature type="compositionally biased region" description="Basic and acidic residues" evidence="1">
    <location>
        <begin position="143"/>
        <end position="153"/>
    </location>
</feature>
<name>A0A5J5ETS8_9PEZI</name>
<accession>A0A5J5ETS8</accession>
<feature type="compositionally biased region" description="Basic and acidic residues" evidence="1">
    <location>
        <begin position="59"/>
        <end position="98"/>
    </location>
</feature>
<keyword evidence="2" id="KW-0732">Signal</keyword>
<feature type="compositionally biased region" description="Low complexity" evidence="1">
    <location>
        <begin position="205"/>
        <end position="214"/>
    </location>
</feature>
<reference evidence="3 4" key="1">
    <citation type="submission" date="2019-09" db="EMBL/GenBank/DDBJ databases">
        <title>Draft genome of the ectomycorrhizal ascomycete Sphaerosporella brunnea.</title>
        <authorList>
            <consortium name="DOE Joint Genome Institute"/>
            <person name="Benucci G.M."/>
            <person name="Marozzi G."/>
            <person name="Antonielli L."/>
            <person name="Sanchez S."/>
            <person name="Marco P."/>
            <person name="Wang X."/>
            <person name="Falini L.B."/>
            <person name="Barry K."/>
            <person name="Haridas S."/>
            <person name="Lipzen A."/>
            <person name="Labutti K."/>
            <person name="Grigoriev I.V."/>
            <person name="Murat C."/>
            <person name="Martin F."/>
            <person name="Albertini E."/>
            <person name="Donnini D."/>
            <person name="Bonito G."/>
        </authorList>
    </citation>
    <scope>NUCLEOTIDE SEQUENCE [LARGE SCALE GENOMIC DNA]</scope>
    <source>
        <strain evidence="3 4">Sb_GMNB300</strain>
    </source>
</reference>
<dbReference type="InParanoid" id="A0A5J5ETS8"/>
<feature type="chain" id="PRO_5023940366" evidence="2">
    <location>
        <begin position="20"/>
        <end position="542"/>
    </location>
</feature>
<comment type="caution">
    <text evidence="3">The sequence shown here is derived from an EMBL/GenBank/DDBJ whole genome shotgun (WGS) entry which is preliminary data.</text>
</comment>
<dbReference type="Proteomes" id="UP000326924">
    <property type="component" value="Unassembled WGS sequence"/>
</dbReference>
<organism evidence="3 4">
    <name type="scientific">Sphaerosporella brunnea</name>
    <dbReference type="NCBI Taxonomy" id="1250544"/>
    <lineage>
        <taxon>Eukaryota</taxon>
        <taxon>Fungi</taxon>
        <taxon>Dikarya</taxon>
        <taxon>Ascomycota</taxon>
        <taxon>Pezizomycotina</taxon>
        <taxon>Pezizomycetes</taxon>
        <taxon>Pezizales</taxon>
        <taxon>Pyronemataceae</taxon>
        <taxon>Sphaerosporella</taxon>
    </lineage>
</organism>
<protein>
    <submittedName>
        <fullName evidence="3">Uncharacterized protein</fullName>
    </submittedName>
</protein>
<gene>
    <name evidence="3" type="ORF">FN846DRAFT_1022435</name>
</gene>
<keyword evidence="4" id="KW-1185">Reference proteome</keyword>